<reference evidence="2" key="1">
    <citation type="submission" date="2016-10" db="EMBL/GenBank/DDBJ databases">
        <authorList>
            <person name="Varghese N."/>
            <person name="Submissions S."/>
        </authorList>
    </citation>
    <scope>NUCLEOTIDE SEQUENCE [LARGE SCALE GENOMIC DNA]</scope>
    <source>
        <strain evidence="2">DSM 45079</strain>
    </source>
</reference>
<dbReference type="RefSeq" id="WP_046767110.1">
    <property type="nucleotide sequence ID" value="NZ_KQ061220.1"/>
</dbReference>
<dbReference type="PANTHER" id="PTHR34822">
    <property type="entry name" value="GRPB DOMAIN PROTEIN (AFU_ORTHOLOGUE AFUA_1G01530)"/>
    <property type="match status" value="1"/>
</dbReference>
<dbReference type="STRING" id="419479.SAMN04488563_0973"/>
<accession>A0A1H2HD46</accession>
<dbReference type="AlphaFoldDB" id="A0A1H2HD46"/>
<dbReference type="SUPFAM" id="SSF81301">
    <property type="entry name" value="Nucleotidyltransferase"/>
    <property type="match status" value="1"/>
</dbReference>
<keyword evidence="1" id="KW-0808">Transferase</keyword>
<dbReference type="InterPro" id="IPR007344">
    <property type="entry name" value="GrpB/CoaE"/>
</dbReference>
<dbReference type="Gene3D" id="3.30.460.10">
    <property type="entry name" value="Beta Polymerase, domain 2"/>
    <property type="match status" value="1"/>
</dbReference>
<dbReference type="GO" id="GO:0016740">
    <property type="term" value="F:transferase activity"/>
    <property type="evidence" value="ECO:0007669"/>
    <property type="project" value="UniProtKB-KW"/>
</dbReference>
<evidence type="ECO:0000313" key="2">
    <source>
        <dbReference type="Proteomes" id="UP000182977"/>
    </source>
</evidence>
<sequence>MHESDAAHDAVRRDPIEILPYDTAWPESFEQQRRNVEPVLRPWLIGSVEHVGSTAVPGLSAKPIIDMMAMVPSYEEAEGTIAAMREIGWTHVWETGDAELRRWSFCHPDPAWRTHHLHVVEYVSQLGRDCLAFRDHLRHHPDDAQKYAGIKQSLAAVHHDDRPAYRAGKAPFIEDIMRRASVQH</sequence>
<protein>
    <submittedName>
        <fullName evidence="1">GrpB domain, predicted nucleotidyltransferase, UPF0157 family</fullName>
    </submittedName>
</protein>
<gene>
    <name evidence="1" type="ORF">SAMN04488563_0973</name>
</gene>
<dbReference type="PANTHER" id="PTHR34822:SF1">
    <property type="entry name" value="GRPB FAMILY PROTEIN"/>
    <property type="match status" value="1"/>
</dbReference>
<proteinExistence type="predicted"/>
<evidence type="ECO:0000313" key="1">
    <source>
        <dbReference type="EMBL" id="SDU29753.1"/>
    </source>
</evidence>
<keyword evidence="2" id="KW-1185">Reference proteome</keyword>
<dbReference type="Pfam" id="PF04229">
    <property type="entry name" value="GrpB"/>
    <property type="match status" value="1"/>
</dbReference>
<dbReference type="Proteomes" id="UP000182977">
    <property type="component" value="Chromosome I"/>
</dbReference>
<dbReference type="EMBL" id="LT629791">
    <property type="protein sequence ID" value="SDU29753.1"/>
    <property type="molecule type" value="Genomic_DNA"/>
</dbReference>
<name>A0A1H2HD46_9ACTN</name>
<organism evidence="1 2">
    <name type="scientific">Jiangella alkaliphila</name>
    <dbReference type="NCBI Taxonomy" id="419479"/>
    <lineage>
        <taxon>Bacteria</taxon>
        <taxon>Bacillati</taxon>
        <taxon>Actinomycetota</taxon>
        <taxon>Actinomycetes</taxon>
        <taxon>Jiangellales</taxon>
        <taxon>Jiangellaceae</taxon>
        <taxon>Jiangella</taxon>
    </lineage>
</organism>
<dbReference type="InterPro" id="IPR043519">
    <property type="entry name" value="NT_sf"/>
</dbReference>